<dbReference type="NCBIfam" id="TIGR02228">
    <property type="entry name" value="sigpep_I_arch"/>
    <property type="match status" value="1"/>
</dbReference>
<evidence type="ECO:0000256" key="3">
    <source>
        <dbReference type="ARBA" id="ARBA00022989"/>
    </source>
</evidence>
<dbReference type="GO" id="GO:0009003">
    <property type="term" value="F:signal peptidase activity"/>
    <property type="evidence" value="ECO:0007669"/>
    <property type="project" value="UniProtKB-EC"/>
</dbReference>
<dbReference type="Pfam" id="PF10502">
    <property type="entry name" value="Peptidase_S26"/>
    <property type="match status" value="1"/>
</dbReference>
<dbReference type="OrthoDB" id="5241786at2"/>
<keyword evidence="4 6" id="KW-0472">Membrane</keyword>
<dbReference type="PANTHER" id="PTHR10806">
    <property type="entry name" value="SIGNAL PEPTIDASE COMPLEX CATALYTIC SUBUNIT SEC11"/>
    <property type="match status" value="1"/>
</dbReference>
<dbReference type="AlphaFoldDB" id="A0A346XS85"/>
<dbReference type="PANTHER" id="PTHR10806:SF6">
    <property type="entry name" value="SIGNAL PEPTIDASE COMPLEX CATALYTIC SUBUNIT SEC11"/>
    <property type="match status" value="1"/>
</dbReference>
<dbReference type="InterPro" id="IPR019533">
    <property type="entry name" value="Peptidase_S26"/>
</dbReference>
<keyword evidence="9" id="KW-1185">Reference proteome</keyword>
<dbReference type="GO" id="GO:0004252">
    <property type="term" value="F:serine-type endopeptidase activity"/>
    <property type="evidence" value="ECO:0007669"/>
    <property type="project" value="UniProtKB-UniRule"/>
</dbReference>
<evidence type="ECO:0000313" key="9">
    <source>
        <dbReference type="Proteomes" id="UP000264006"/>
    </source>
</evidence>
<dbReference type="GO" id="GO:0006465">
    <property type="term" value="P:signal peptide processing"/>
    <property type="evidence" value="ECO:0007669"/>
    <property type="project" value="UniProtKB-UniRule"/>
</dbReference>
<keyword evidence="3 6" id="KW-1133">Transmembrane helix</keyword>
<evidence type="ECO:0000256" key="2">
    <source>
        <dbReference type="ARBA" id="ARBA00022692"/>
    </source>
</evidence>
<feature type="domain" description="Peptidase S26" evidence="7">
    <location>
        <begin position="38"/>
        <end position="109"/>
    </location>
</feature>
<evidence type="ECO:0000259" key="7">
    <source>
        <dbReference type="Pfam" id="PF10502"/>
    </source>
</evidence>
<gene>
    <name evidence="8" type="ORF">DVS28_a0375</name>
</gene>
<feature type="transmembrane region" description="Helical" evidence="6">
    <location>
        <begin position="26"/>
        <end position="52"/>
    </location>
</feature>
<dbReference type="EC" id="3.4.21.89" evidence="5"/>
<organism evidence="8 9">
    <name type="scientific">Euzebya pacifica</name>
    <dbReference type="NCBI Taxonomy" id="1608957"/>
    <lineage>
        <taxon>Bacteria</taxon>
        <taxon>Bacillati</taxon>
        <taxon>Actinomycetota</taxon>
        <taxon>Nitriliruptoria</taxon>
        <taxon>Euzebyales</taxon>
    </lineage>
</organism>
<sequence length="190" mass="19485">MATDVLAADGLTGASLERRAPTIGTFVVALFYLCVLGWLIVCVAVPAVGFGLDPVVITSGSMQPGIRAGDVVMLAHPEDVDHIAPGTVVAFRDPTRPGGLITHRVTGMTPAGDYRTRGDANADADSTPVPADDVVGVAHLLVPIIGTPVVWLEQNTGLFVLWGLITVAACVIASRPPNDEAGPTASGDVA</sequence>
<dbReference type="SUPFAM" id="SSF51306">
    <property type="entry name" value="LexA/Signal peptidase"/>
    <property type="match status" value="1"/>
</dbReference>
<evidence type="ECO:0000256" key="1">
    <source>
        <dbReference type="ARBA" id="ARBA00004370"/>
    </source>
</evidence>
<dbReference type="Proteomes" id="UP000264006">
    <property type="component" value="Chromosome"/>
</dbReference>
<dbReference type="KEGG" id="euz:DVS28_a0375"/>
<evidence type="ECO:0000313" key="8">
    <source>
        <dbReference type="EMBL" id="AXV05082.1"/>
    </source>
</evidence>
<evidence type="ECO:0000256" key="4">
    <source>
        <dbReference type="ARBA" id="ARBA00023136"/>
    </source>
</evidence>
<dbReference type="InterPro" id="IPR036286">
    <property type="entry name" value="LexA/Signal_pep-like_sf"/>
</dbReference>
<dbReference type="EMBL" id="CP031165">
    <property type="protein sequence ID" value="AXV05082.1"/>
    <property type="molecule type" value="Genomic_DNA"/>
</dbReference>
<dbReference type="InterPro" id="IPR001733">
    <property type="entry name" value="Peptidase_S26B"/>
</dbReference>
<dbReference type="GO" id="GO:0016020">
    <property type="term" value="C:membrane"/>
    <property type="evidence" value="ECO:0007669"/>
    <property type="project" value="UniProtKB-SubCell"/>
</dbReference>
<name>A0A346XS85_9ACTN</name>
<accession>A0A346XS85</accession>
<comment type="subcellular location">
    <subcellularLocation>
        <location evidence="1">Membrane</location>
    </subcellularLocation>
</comment>
<dbReference type="Gene3D" id="2.10.109.10">
    <property type="entry name" value="Umud Fragment, subunit A"/>
    <property type="match status" value="1"/>
</dbReference>
<keyword evidence="2 6" id="KW-0812">Transmembrane</keyword>
<reference evidence="8 9" key="1">
    <citation type="submission" date="2018-09" db="EMBL/GenBank/DDBJ databases">
        <title>Complete genome sequence of Euzebya sp. DY32-46 isolated from seawater of Pacific Ocean.</title>
        <authorList>
            <person name="Xu L."/>
            <person name="Wu Y.-H."/>
            <person name="Xu X.-W."/>
        </authorList>
    </citation>
    <scope>NUCLEOTIDE SEQUENCE [LARGE SCALE GENOMIC DNA]</scope>
    <source>
        <strain evidence="8 9">DY32-46</strain>
    </source>
</reference>
<dbReference type="RefSeq" id="WP_114589939.1">
    <property type="nucleotide sequence ID" value="NZ_CP031165.1"/>
</dbReference>
<evidence type="ECO:0000256" key="6">
    <source>
        <dbReference type="SAM" id="Phobius"/>
    </source>
</evidence>
<dbReference type="CDD" id="cd06530">
    <property type="entry name" value="S26_SPase_I"/>
    <property type="match status" value="1"/>
</dbReference>
<proteinExistence type="predicted"/>
<protein>
    <recommendedName>
        <fullName evidence="5">Signal peptidase I</fullName>
        <ecNumber evidence="5">3.4.21.89</ecNumber>
    </recommendedName>
</protein>
<evidence type="ECO:0000256" key="5">
    <source>
        <dbReference type="NCBIfam" id="TIGR02228"/>
    </source>
</evidence>